<reference evidence="5" key="1">
    <citation type="submission" date="2022-10" db="EMBL/GenBank/DDBJ databases">
        <title>Culturing micro-colonial fungi from biological soil crusts in the Mojave desert and describing Neophaeococcomyces mojavensis, and introducing the new genera and species Taxawa tesnikishii.</title>
        <authorList>
            <person name="Kurbessoian T."/>
            <person name="Stajich J.E."/>
        </authorList>
    </citation>
    <scope>NUCLEOTIDE SEQUENCE</scope>
    <source>
        <strain evidence="5">TK_41</strain>
    </source>
</reference>
<evidence type="ECO:0000256" key="3">
    <source>
        <dbReference type="SAM" id="Phobius"/>
    </source>
</evidence>
<protein>
    <recommendedName>
        <fullName evidence="7">Histidine acid phosphatase</fullName>
    </recommendedName>
</protein>
<dbReference type="PANTHER" id="PTHR11567:SF127">
    <property type="entry name" value="HISTIDINE ACID PHOSPHATASE"/>
    <property type="match status" value="1"/>
</dbReference>
<feature type="transmembrane region" description="Helical" evidence="3">
    <location>
        <begin position="457"/>
        <end position="484"/>
    </location>
</feature>
<evidence type="ECO:0000256" key="1">
    <source>
        <dbReference type="ARBA" id="ARBA00005375"/>
    </source>
</evidence>
<dbReference type="PANTHER" id="PTHR11567">
    <property type="entry name" value="ACID PHOSPHATASE-RELATED"/>
    <property type="match status" value="1"/>
</dbReference>
<keyword evidence="3" id="KW-0812">Transmembrane</keyword>
<dbReference type="AlphaFoldDB" id="A0AA38XHC1"/>
<dbReference type="GO" id="GO:0016791">
    <property type="term" value="F:phosphatase activity"/>
    <property type="evidence" value="ECO:0007669"/>
    <property type="project" value="TreeGrafter"/>
</dbReference>
<feature type="region of interest" description="Disordered" evidence="2">
    <location>
        <begin position="552"/>
        <end position="592"/>
    </location>
</feature>
<dbReference type="InterPro" id="IPR000560">
    <property type="entry name" value="His_Pase_clade-2"/>
</dbReference>
<keyword evidence="3" id="KW-1133">Transmembrane helix</keyword>
<evidence type="ECO:0000256" key="4">
    <source>
        <dbReference type="SAM" id="SignalP"/>
    </source>
</evidence>
<dbReference type="Proteomes" id="UP001172673">
    <property type="component" value="Unassembled WGS sequence"/>
</dbReference>
<comment type="similarity">
    <text evidence="1">Belongs to the histidine acid phosphatase family.</text>
</comment>
<feature type="signal peptide" evidence="4">
    <location>
        <begin position="1"/>
        <end position="23"/>
    </location>
</feature>
<dbReference type="InterPro" id="IPR029033">
    <property type="entry name" value="His_PPase_superfam"/>
</dbReference>
<evidence type="ECO:0000313" key="6">
    <source>
        <dbReference type="Proteomes" id="UP001172673"/>
    </source>
</evidence>
<sequence length="592" mass="64326">MGARTTLGALSFYFLALLLAVHAQTTLKHQVLSTFVYTRYGDRTPFVLPISPTLTPLGAKQLYEAGSRVRQRYLAPESDNSTEAASISGIASYQLEYDQLSILSTDDQYVFASALAFMQGLYPPLETMFNYTYLAGESPMSNGSNLVAPLSGYQYPNINSAGSNDLNSIWTSGSDNCPMYLASTNDYYSSPAFEAVQNSTAEFYSSLQPNLLDGVFSDASVGYYDAYYIYDYLNYVSLHNATLAQQISLEQLTTAKILADDWVFALNADVDTSGSFPGDHIRAIAGRTLATRILQAFYTTINTQGTSDKMTLLFGSFEPMIAFAALAGLVSPQNAAFYNVPEPGSSFIFELYSLQAEDIDTYPDTSDIYVRFFYQNGTDPDSSLVAYPLFGLSPSQTMISLADFISGLEGFMLFNIEDWCQTCNSFSVFCPAFTDIDGGFSPSNGQSPNHRGGLSPVVAGVIGAVVTLAVAALLFAGLMLIAGVRLHRVERRRRSDLGGFKGGNKLASDQDLTLDKGGAGATVVHTEDPTYPAPVRGHERVGSWELRDQAKAEEAQGRVLNSAAIGPRRPSYEDDEMPISPYTPPVAPHNHV</sequence>
<evidence type="ECO:0000256" key="2">
    <source>
        <dbReference type="SAM" id="MobiDB-lite"/>
    </source>
</evidence>
<dbReference type="Gene3D" id="3.40.50.1240">
    <property type="entry name" value="Phosphoglycerate mutase-like"/>
    <property type="match status" value="1"/>
</dbReference>
<feature type="compositionally biased region" description="Pro residues" evidence="2">
    <location>
        <begin position="581"/>
        <end position="592"/>
    </location>
</feature>
<keyword evidence="6" id="KW-1185">Reference proteome</keyword>
<organism evidence="5 6">
    <name type="scientific">Cladophialophora chaetospira</name>
    <dbReference type="NCBI Taxonomy" id="386627"/>
    <lineage>
        <taxon>Eukaryota</taxon>
        <taxon>Fungi</taxon>
        <taxon>Dikarya</taxon>
        <taxon>Ascomycota</taxon>
        <taxon>Pezizomycotina</taxon>
        <taxon>Eurotiomycetes</taxon>
        <taxon>Chaetothyriomycetidae</taxon>
        <taxon>Chaetothyriales</taxon>
        <taxon>Herpotrichiellaceae</taxon>
        <taxon>Cladophialophora</taxon>
    </lineage>
</organism>
<dbReference type="EMBL" id="JAPDRK010000004">
    <property type="protein sequence ID" value="KAJ9613422.1"/>
    <property type="molecule type" value="Genomic_DNA"/>
</dbReference>
<comment type="caution">
    <text evidence="5">The sequence shown here is derived from an EMBL/GenBank/DDBJ whole genome shotgun (WGS) entry which is preliminary data.</text>
</comment>
<evidence type="ECO:0000313" key="5">
    <source>
        <dbReference type="EMBL" id="KAJ9613422.1"/>
    </source>
</evidence>
<feature type="chain" id="PRO_5041255453" description="Histidine acid phosphatase" evidence="4">
    <location>
        <begin position="24"/>
        <end position="592"/>
    </location>
</feature>
<proteinExistence type="inferred from homology"/>
<dbReference type="Pfam" id="PF00328">
    <property type="entry name" value="His_Phos_2"/>
    <property type="match status" value="1"/>
</dbReference>
<keyword evidence="4" id="KW-0732">Signal</keyword>
<dbReference type="InterPro" id="IPR050645">
    <property type="entry name" value="Histidine_acid_phosphatase"/>
</dbReference>
<name>A0AA38XHC1_9EURO</name>
<keyword evidence="3" id="KW-0472">Membrane</keyword>
<evidence type="ECO:0008006" key="7">
    <source>
        <dbReference type="Google" id="ProtNLM"/>
    </source>
</evidence>
<gene>
    <name evidence="5" type="ORF">H2200_003364</name>
</gene>
<accession>A0AA38XHC1</accession>
<dbReference type="SUPFAM" id="SSF53254">
    <property type="entry name" value="Phosphoglycerate mutase-like"/>
    <property type="match status" value="1"/>
</dbReference>